<reference evidence="1" key="1">
    <citation type="submission" date="2021-03" db="EMBL/GenBank/DDBJ databases">
        <authorList>
            <consortium name="DOE Joint Genome Institute"/>
            <person name="Ahrendt S."/>
            <person name="Looney B.P."/>
            <person name="Miyauchi S."/>
            <person name="Morin E."/>
            <person name="Drula E."/>
            <person name="Courty P.E."/>
            <person name="Chicoki N."/>
            <person name="Fauchery L."/>
            <person name="Kohler A."/>
            <person name="Kuo A."/>
            <person name="Labutti K."/>
            <person name="Pangilinan J."/>
            <person name="Lipzen A."/>
            <person name="Riley R."/>
            <person name="Andreopoulos W."/>
            <person name="He G."/>
            <person name="Johnson J."/>
            <person name="Barry K.W."/>
            <person name="Grigoriev I.V."/>
            <person name="Nagy L."/>
            <person name="Hibbett D."/>
            <person name="Henrissat B."/>
            <person name="Matheny P.B."/>
            <person name="Labbe J."/>
            <person name="Martin F."/>
        </authorList>
    </citation>
    <scope>NUCLEOTIDE SEQUENCE</scope>
    <source>
        <strain evidence="1">HHB10654</strain>
    </source>
</reference>
<keyword evidence="2" id="KW-1185">Reference proteome</keyword>
<evidence type="ECO:0000313" key="2">
    <source>
        <dbReference type="Proteomes" id="UP000814140"/>
    </source>
</evidence>
<sequence length="283" mass="30580">MSAAVAAGSSSHKEKRSKTKDKQDKSHKNKTSRQEEHGRKEGADVSTLNAISTAYKPPEGSVPAEYDVEFGEFDYDTVKADDEAELWLVRVPDTLKQKYLENAHILVPSTSRAGRVGTVSQKHSTYDVWSLSRDGSSGTAGVGAEELDALSVLLPRAKKGGKLYLAPKPITRHLVVAAPPARPSGPEPDDASPGHLIYQNPPRHAYPAQLLTHRFRPYGDTSDKPTENSMEVDEDGTAITLGKDGGMAAQDEQVAGQKVAGKKRKGDNESPKVKKVKKAKTTT</sequence>
<gene>
    <name evidence="1" type="ORF">BV25DRAFT_1804497</name>
</gene>
<organism evidence="1 2">
    <name type="scientific">Artomyces pyxidatus</name>
    <dbReference type="NCBI Taxonomy" id="48021"/>
    <lineage>
        <taxon>Eukaryota</taxon>
        <taxon>Fungi</taxon>
        <taxon>Dikarya</taxon>
        <taxon>Basidiomycota</taxon>
        <taxon>Agaricomycotina</taxon>
        <taxon>Agaricomycetes</taxon>
        <taxon>Russulales</taxon>
        <taxon>Auriscalpiaceae</taxon>
        <taxon>Artomyces</taxon>
    </lineage>
</organism>
<reference evidence="1" key="2">
    <citation type="journal article" date="2022" name="New Phytol.">
        <title>Evolutionary transition to the ectomycorrhizal habit in the genomes of a hyperdiverse lineage of mushroom-forming fungi.</title>
        <authorList>
            <person name="Looney B."/>
            <person name="Miyauchi S."/>
            <person name="Morin E."/>
            <person name="Drula E."/>
            <person name="Courty P.E."/>
            <person name="Kohler A."/>
            <person name="Kuo A."/>
            <person name="LaButti K."/>
            <person name="Pangilinan J."/>
            <person name="Lipzen A."/>
            <person name="Riley R."/>
            <person name="Andreopoulos W."/>
            <person name="He G."/>
            <person name="Johnson J."/>
            <person name="Nolan M."/>
            <person name="Tritt A."/>
            <person name="Barry K.W."/>
            <person name="Grigoriev I.V."/>
            <person name="Nagy L.G."/>
            <person name="Hibbett D."/>
            <person name="Henrissat B."/>
            <person name="Matheny P.B."/>
            <person name="Labbe J."/>
            <person name="Martin F.M."/>
        </authorList>
    </citation>
    <scope>NUCLEOTIDE SEQUENCE</scope>
    <source>
        <strain evidence="1">HHB10654</strain>
    </source>
</reference>
<accession>A0ACB8SZY4</accession>
<dbReference type="EMBL" id="MU277209">
    <property type="protein sequence ID" value="KAI0062015.1"/>
    <property type="molecule type" value="Genomic_DNA"/>
</dbReference>
<dbReference type="Proteomes" id="UP000814140">
    <property type="component" value="Unassembled WGS sequence"/>
</dbReference>
<protein>
    <submittedName>
        <fullName evidence="1">Uncharacterized protein</fullName>
    </submittedName>
</protein>
<evidence type="ECO:0000313" key="1">
    <source>
        <dbReference type="EMBL" id="KAI0062015.1"/>
    </source>
</evidence>
<name>A0ACB8SZY4_9AGAM</name>
<comment type="caution">
    <text evidence="1">The sequence shown here is derived from an EMBL/GenBank/DDBJ whole genome shotgun (WGS) entry which is preliminary data.</text>
</comment>
<proteinExistence type="predicted"/>